<dbReference type="EMBL" id="WQLA01000002">
    <property type="protein sequence ID" value="MVN90502.1"/>
    <property type="molecule type" value="Genomic_DNA"/>
</dbReference>
<dbReference type="OrthoDB" id="759001at2"/>
<evidence type="ECO:0000259" key="6">
    <source>
        <dbReference type="Pfam" id="PF04542"/>
    </source>
</evidence>
<dbReference type="Gene3D" id="1.10.10.10">
    <property type="entry name" value="Winged helix-like DNA-binding domain superfamily/Winged helix DNA-binding domain"/>
    <property type="match status" value="1"/>
</dbReference>
<dbReference type="PANTHER" id="PTHR43133:SF8">
    <property type="entry name" value="RNA POLYMERASE SIGMA FACTOR HI_1459-RELATED"/>
    <property type="match status" value="1"/>
</dbReference>
<protein>
    <submittedName>
        <fullName evidence="7">Sigma-70 family RNA polymerase sigma factor</fullName>
    </submittedName>
</protein>
<dbReference type="SUPFAM" id="SSF88946">
    <property type="entry name" value="Sigma2 domain of RNA polymerase sigma factors"/>
    <property type="match status" value="1"/>
</dbReference>
<evidence type="ECO:0000256" key="4">
    <source>
        <dbReference type="ARBA" id="ARBA00023125"/>
    </source>
</evidence>
<keyword evidence="4" id="KW-0238">DNA-binding</keyword>
<evidence type="ECO:0000256" key="5">
    <source>
        <dbReference type="ARBA" id="ARBA00023163"/>
    </source>
</evidence>
<accession>A0A6I4I604</accession>
<dbReference type="GO" id="GO:0006352">
    <property type="term" value="P:DNA-templated transcription initiation"/>
    <property type="evidence" value="ECO:0007669"/>
    <property type="project" value="InterPro"/>
</dbReference>
<keyword evidence="8" id="KW-1185">Reference proteome</keyword>
<dbReference type="InterPro" id="IPR039425">
    <property type="entry name" value="RNA_pol_sigma-70-like"/>
</dbReference>
<organism evidence="7 8">
    <name type="scientific">Mucilaginibacter aquatilis</name>
    <dbReference type="NCBI Taxonomy" id="1517760"/>
    <lineage>
        <taxon>Bacteria</taxon>
        <taxon>Pseudomonadati</taxon>
        <taxon>Bacteroidota</taxon>
        <taxon>Sphingobacteriia</taxon>
        <taxon>Sphingobacteriales</taxon>
        <taxon>Sphingobacteriaceae</taxon>
        <taxon>Mucilaginibacter</taxon>
    </lineage>
</organism>
<comment type="similarity">
    <text evidence="1">Belongs to the sigma-70 factor family. ECF subfamily.</text>
</comment>
<dbReference type="InterPro" id="IPR013325">
    <property type="entry name" value="RNA_pol_sigma_r2"/>
</dbReference>
<evidence type="ECO:0000313" key="8">
    <source>
        <dbReference type="Proteomes" id="UP000434850"/>
    </source>
</evidence>
<dbReference type="InterPro" id="IPR014284">
    <property type="entry name" value="RNA_pol_sigma-70_dom"/>
</dbReference>
<evidence type="ECO:0000256" key="2">
    <source>
        <dbReference type="ARBA" id="ARBA00023015"/>
    </source>
</evidence>
<feature type="domain" description="RNA polymerase sigma-70 region 2" evidence="6">
    <location>
        <begin position="34"/>
        <end position="97"/>
    </location>
</feature>
<evidence type="ECO:0000256" key="3">
    <source>
        <dbReference type="ARBA" id="ARBA00023082"/>
    </source>
</evidence>
<dbReference type="NCBIfam" id="TIGR02937">
    <property type="entry name" value="sigma70-ECF"/>
    <property type="match status" value="1"/>
</dbReference>
<name>A0A6I4I604_9SPHI</name>
<comment type="caution">
    <text evidence="7">The sequence shown here is derived from an EMBL/GenBank/DDBJ whole genome shotgun (WGS) entry which is preliminary data.</text>
</comment>
<evidence type="ECO:0000256" key="1">
    <source>
        <dbReference type="ARBA" id="ARBA00010641"/>
    </source>
</evidence>
<keyword evidence="2" id="KW-0805">Transcription regulation</keyword>
<dbReference type="RefSeq" id="WP_157540287.1">
    <property type="nucleotide sequence ID" value="NZ_WQLA01000002.1"/>
</dbReference>
<proteinExistence type="inferred from homology"/>
<dbReference type="SUPFAM" id="SSF88659">
    <property type="entry name" value="Sigma3 and sigma4 domains of RNA polymerase sigma factors"/>
    <property type="match status" value="1"/>
</dbReference>
<dbReference type="AlphaFoldDB" id="A0A6I4I604"/>
<sequence>MPPIQQKPVKYNQAFHKHFTMFKEAQETGFAFFYRELYSRYYIMALRMVKQDIAATCVAQEAFLRLWQRRESINSLSHLTDFLYRQIKQAAYDYYAQSSTKFYRGLIQIDGIEHAAEYLLPDVSTTYPSDNLPASDDETYNELEAQRTQLYAVLPDLPEKQQQVVGLLLRYSLDYERVAWHLGGVSCYVAAKQIEKTIALLKSILVNGANLSGNQIAKKQLVISGELTEEQANILRYRYELSYSFQEIAELMNIRQAEVQRSFVQAHQRMRKEKAA</sequence>
<dbReference type="InterPro" id="IPR007627">
    <property type="entry name" value="RNA_pol_sigma70_r2"/>
</dbReference>
<dbReference type="Proteomes" id="UP000434850">
    <property type="component" value="Unassembled WGS sequence"/>
</dbReference>
<evidence type="ECO:0000313" key="7">
    <source>
        <dbReference type="EMBL" id="MVN90502.1"/>
    </source>
</evidence>
<reference evidence="7 8" key="1">
    <citation type="submission" date="2019-12" db="EMBL/GenBank/DDBJ databases">
        <title>Mucilaginibacter sp. HME9299 genome sequencing and assembly.</title>
        <authorList>
            <person name="Kang H."/>
            <person name="Kim H."/>
            <person name="Joh K."/>
        </authorList>
    </citation>
    <scope>NUCLEOTIDE SEQUENCE [LARGE SCALE GENOMIC DNA]</scope>
    <source>
        <strain evidence="7 8">HME9299</strain>
    </source>
</reference>
<keyword evidence="5" id="KW-0804">Transcription</keyword>
<dbReference type="InterPro" id="IPR036388">
    <property type="entry name" value="WH-like_DNA-bd_sf"/>
</dbReference>
<gene>
    <name evidence="7" type="ORF">GO816_05125</name>
</gene>
<dbReference type="GO" id="GO:0016987">
    <property type="term" value="F:sigma factor activity"/>
    <property type="evidence" value="ECO:0007669"/>
    <property type="project" value="UniProtKB-KW"/>
</dbReference>
<dbReference type="InterPro" id="IPR013324">
    <property type="entry name" value="RNA_pol_sigma_r3/r4-like"/>
</dbReference>
<dbReference type="Pfam" id="PF04542">
    <property type="entry name" value="Sigma70_r2"/>
    <property type="match status" value="1"/>
</dbReference>
<dbReference type="GO" id="GO:0003677">
    <property type="term" value="F:DNA binding"/>
    <property type="evidence" value="ECO:0007669"/>
    <property type="project" value="UniProtKB-KW"/>
</dbReference>
<dbReference type="Gene3D" id="1.10.1740.10">
    <property type="match status" value="1"/>
</dbReference>
<dbReference type="PANTHER" id="PTHR43133">
    <property type="entry name" value="RNA POLYMERASE ECF-TYPE SIGMA FACTO"/>
    <property type="match status" value="1"/>
</dbReference>
<keyword evidence="3" id="KW-0731">Sigma factor</keyword>